<keyword evidence="5" id="KW-0444">Lipid biosynthesis</keyword>
<keyword evidence="6" id="KW-0597">Phosphoprotein</keyword>
<evidence type="ECO:0000256" key="16">
    <source>
        <dbReference type="ARBA" id="ARBA00044883"/>
    </source>
</evidence>
<dbReference type="GO" id="GO:0016787">
    <property type="term" value="F:hydrolase activity"/>
    <property type="evidence" value="ECO:0007669"/>
    <property type="project" value="UniProtKB-KW"/>
</dbReference>
<reference evidence="21" key="2">
    <citation type="submission" date="2025-08" db="UniProtKB">
        <authorList>
            <consortium name="Ensembl"/>
        </authorList>
    </citation>
    <scope>IDENTIFICATION</scope>
</reference>
<dbReference type="Proteomes" id="UP000694382">
    <property type="component" value="Chromosome 18"/>
</dbReference>
<evidence type="ECO:0000256" key="1">
    <source>
        <dbReference type="ARBA" id="ARBA00005194"/>
    </source>
</evidence>
<dbReference type="InterPro" id="IPR029063">
    <property type="entry name" value="SAM-dependent_MTases_sf"/>
</dbReference>
<evidence type="ECO:0000256" key="18">
    <source>
        <dbReference type="PROSITE-ProRule" id="PRU01363"/>
    </source>
</evidence>
<evidence type="ECO:0000256" key="4">
    <source>
        <dbReference type="ARBA" id="ARBA00022450"/>
    </source>
</evidence>
<dbReference type="FunFam" id="3.40.47.10:FF:000033">
    <property type="entry name" value="Fatty acid synthase"/>
    <property type="match status" value="1"/>
</dbReference>
<reference evidence="21" key="1">
    <citation type="submission" date="2020-02" db="EMBL/GenBank/DDBJ databases">
        <authorList>
            <person name="Enbody D E."/>
            <person name="Pettersson E M."/>
        </authorList>
    </citation>
    <scope>NUCLEOTIDE SEQUENCE [LARGE SCALE GENOMIC DNA]</scope>
</reference>
<dbReference type="InterPro" id="IPR049552">
    <property type="entry name" value="PKS_DH_N"/>
</dbReference>
<dbReference type="PROSITE" id="PS52004">
    <property type="entry name" value="KS3_2"/>
    <property type="match status" value="1"/>
</dbReference>
<name>A0A8U8BWR3_GEOPR</name>
<dbReference type="InterPro" id="IPR050091">
    <property type="entry name" value="PKS_NRPS_Biosynth_Enz"/>
</dbReference>
<dbReference type="InterPro" id="IPR020807">
    <property type="entry name" value="PKS_DH"/>
</dbReference>
<dbReference type="GO" id="GO:0004315">
    <property type="term" value="F:3-oxoacyl-[acyl-carrier-protein] synthase activity"/>
    <property type="evidence" value="ECO:0007669"/>
    <property type="project" value="InterPro"/>
</dbReference>
<keyword evidence="4" id="KW-0596">Phosphopantetheine</keyword>
<evidence type="ECO:0000256" key="10">
    <source>
        <dbReference type="ARBA" id="ARBA00022857"/>
    </source>
</evidence>
<dbReference type="Gene3D" id="3.40.47.10">
    <property type="match status" value="1"/>
</dbReference>
<dbReference type="GO" id="GO:0004314">
    <property type="term" value="F:[acyl-carrier-protein] S-malonyltransferase activity"/>
    <property type="evidence" value="ECO:0007669"/>
    <property type="project" value="UniProtKB-EC"/>
</dbReference>
<keyword evidence="14" id="KW-0275">Fatty acid biosynthesis</keyword>
<evidence type="ECO:0000259" key="20">
    <source>
        <dbReference type="PROSITE" id="PS52019"/>
    </source>
</evidence>
<dbReference type="PANTHER" id="PTHR43775:SF7">
    <property type="entry name" value="FATTY ACID SYNTHASE"/>
    <property type="match status" value="1"/>
</dbReference>
<dbReference type="PANTHER" id="PTHR43775">
    <property type="entry name" value="FATTY ACID SYNTHASE"/>
    <property type="match status" value="1"/>
</dbReference>
<accession>A0A8U8BWR3</accession>
<evidence type="ECO:0000256" key="7">
    <source>
        <dbReference type="ARBA" id="ARBA00022679"/>
    </source>
</evidence>
<dbReference type="Pfam" id="PF21089">
    <property type="entry name" value="PKS_DH_N"/>
    <property type="match status" value="1"/>
</dbReference>
<dbReference type="SUPFAM" id="SSF52151">
    <property type="entry name" value="FabD/lysophospholipase-like"/>
    <property type="match status" value="1"/>
</dbReference>
<evidence type="ECO:0000313" key="22">
    <source>
        <dbReference type="Proteomes" id="UP000694382"/>
    </source>
</evidence>
<dbReference type="SMART" id="SM00825">
    <property type="entry name" value="PKS_KS"/>
    <property type="match status" value="1"/>
</dbReference>
<dbReference type="Gene3D" id="3.40.366.10">
    <property type="entry name" value="Malonyl-Coenzyme A Acyl Carrier Protein, domain 2"/>
    <property type="match status" value="1"/>
</dbReference>
<dbReference type="GO" id="GO:0005737">
    <property type="term" value="C:cytoplasm"/>
    <property type="evidence" value="ECO:0007669"/>
    <property type="project" value="TreeGrafter"/>
</dbReference>
<dbReference type="Pfam" id="PF16197">
    <property type="entry name" value="KAsynt_C_assoc"/>
    <property type="match status" value="1"/>
</dbReference>
<comment type="pathway">
    <text evidence="1">Lipid metabolism; fatty acid biosynthesis.</text>
</comment>
<evidence type="ECO:0000256" key="9">
    <source>
        <dbReference type="ARBA" id="ARBA00022832"/>
    </source>
</evidence>
<evidence type="ECO:0000256" key="13">
    <source>
        <dbReference type="ARBA" id="ARBA00023098"/>
    </source>
</evidence>
<keyword evidence="8" id="KW-0378">Hydrolase</keyword>
<keyword evidence="11" id="KW-0560">Oxidoreductase</keyword>
<dbReference type="CDD" id="cd00833">
    <property type="entry name" value="PKS"/>
    <property type="match status" value="1"/>
</dbReference>
<feature type="active site" description="Proton acceptor; for dehydratase activity" evidence="18">
    <location>
        <position position="878"/>
    </location>
</feature>
<dbReference type="Pfam" id="PF00698">
    <property type="entry name" value="Acyl_transf_1"/>
    <property type="match status" value="1"/>
</dbReference>
<organism evidence="21 22">
    <name type="scientific">Geospiza parvula</name>
    <name type="common">Small tree-finch</name>
    <name type="synonym">Camarhynchus parvulus</name>
    <dbReference type="NCBI Taxonomy" id="87175"/>
    <lineage>
        <taxon>Eukaryota</taxon>
        <taxon>Metazoa</taxon>
        <taxon>Chordata</taxon>
        <taxon>Craniata</taxon>
        <taxon>Vertebrata</taxon>
        <taxon>Euteleostomi</taxon>
        <taxon>Archelosauria</taxon>
        <taxon>Archosauria</taxon>
        <taxon>Dinosauria</taxon>
        <taxon>Saurischia</taxon>
        <taxon>Theropoda</taxon>
        <taxon>Coelurosauria</taxon>
        <taxon>Aves</taxon>
        <taxon>Neognathae</taxon>
        <taxon>Neoaves</taxon>
        <taxon>Telluraves</taxon>
        <taxon>Australaves</taxon>
        <taxon>Passeriformes</taxon>
        <taxon>Thraupidae</taxon>
        <taxon>Camarhynchus</taxon>
    </lineage>
</organism>
<evidence type="ECO:0000256" key="8">
    <source>
        <dbReference type="ARBA" id="ARBA00022801"/>
    </source>
</evidence>
<dbReference type="PROSITE" id="PS00606">
    <property type="entry name" value="KS3_1"/>
    <property type="match status" value="1"/>
</dbReference>
<dbReference type="GO" id="GO:0004312">
    <property type="term" value="F:fatty acid synthase activity"/>
    <property type="evidence" value="ECO:0007669"/>
    <property type="project" value="UniProtKB-EC"/>
</dbReference>
<feature type="domain" description="PKS/mFAS DH" evidence="20">
    <location>
        <begin position="844"/>
        <end position="1160"/>
    </location>
</feature>
<comment type="catalytic activity">
    <reaction evidence="16">
        <text>acetyl-CoA + n malonyl-CoA + 2n NADPH + 2n H(+) = a long-chain fatty acid + (n+1) CoA + n CO2 + 2n NADP(+).</text>
        <dbReference type="EC" id="2.3.1.85"/>
    </reaction>
</comment>
<proteinExistence type="predicted"/>
<dbReference type="InterPro" id="IPR016036">
    <property type="entry name" value="Malonyl_transacylase_ACP-bd"/>
</dbReference>
<dbReference type="GO" id="GO:0016491">
    <property type="term" value="F:oxidoreductase activity"/>
    <property type="evidence" value="ECO:0007669"/>
    <property type="project" value="UniProtKB-KW"/>
</dbReference>
<protein>
    <recommendedName>
        <fullName evidence="3">Fatty acid synthase</fullName>
        <ecNumber evidence="2">2.3.1.85</ecNumber>
    </recommendedName>
</protein>
<dbReference type="InterPro" id="IPR016039">
    <property type="entry name" value="Thiolase-like"/>
</dbReference>
<dbReference type="Gene3D" id="3.10.129.110">
    <property type="entry name" value="Polyketide synthase dehydratase"/>
    <property type="match status" value="1"/>
</dbReference>
<feature type="region of interest" description="C-terminal hotdog fold" evidence="18">
    <location>
        <begin position="984"/>
        <end position="1160"/>
    </location>
</feature>
<evidence type="ECO:0000313" key="21">
    <source>
        <dbReference type="Ensembl" id="ENSCPVP00000023554.1"/>
    </source>
</evidence>
<dbReference type="Ensembl" id="ENSCPVT00000027777.1">
    <property type="protein sequence ID" value="ENSCPVP00000023554.1"/>
    <property type="gene ID" value="ENSCPVG00000005789.2"/>
</dbReference>
<reference evidence="21" key="3">
    <citation type="submission" date="2025-09" db="UniProtKB">
        <authorList>
            <consortium name="Ensembl"/>
        </authorList>
    </citation>
    <scope>IDENTIFICATION</scope>
</reference>
<dbReference type="InterPro" id="IPR020841">
    <property type="entry name" value="PKS_Beta-ketoAc_synthase_dom"/>
</dbReference>
<dbReference type="InterPro" id="IPR014043">
    <property type="entry name" value="Acyl_transferase_dom"/>
</dbReference>
<evidence type="ECO:0000256" key="2">
    <source>
        <dbReference type="ARBA" id="ARBA00012873"/>
    </source>
</evidence>
<dbReference type="InterPro" id="IPR001227">
    <property type="entry name" value="Ac_transferase_dom_sf"/>
</dbReference>
<keyword evidence="22" id="KW-1185">Reference proteome</keyword>
<keyword evidence="9" id="KW-0276">Fatty acid metabolism</keyword>
<evidence type="ECO:0000256" key="11">
    <source>
        <dbReference type="ARBA" id="ARBA00023002"/>
    </source>
</evidence>
<keyword evidence="15" id="KW-0511">Multifunctional enzyme</keyword>
<keyword evidence="12" id="KW-0520">NAD</keyword>
<keyword evidence="13" id="KW-0443">Lipid metabolism</keyword>
<evidence type="ECO:0000256" key="14">
    <source>
        <dbReference type="ARBA" id="ARBA00023160"/>
    </source>
</evidence>
<dbReference type="InterPro" id="IPR014031">
    <property type="entry name" value="Ketoacyl_synth_C"/>
</dbReference>
<evidence type="ECO:0000256" key="12">
    <source>
        <dbReference type="ARBA" id="ARBA00023027"/>
    </source>
</evidence>
<dbReference type="SMART" id="SM00826">
    <property type="entry name" value="PKS_DH"/>
    <property type="match status" value="1"/>
</dbReference>
<dbReference type="InterPro" id="IPR018201">
    <property type="entry name" value="Ketoacyl_synth_AS"/>
</dbReference>
<evidence type="ECO:0000256" key="3">
    <source>
        <dbReference type="ARBA" id="ARBA00018769"/>
    </source>
</evidence>
<feature type="region of interest" description="N-terminal hotdog fold" evidence="18">
    <location>
        <begin position="844"/>
        <end position="967"/>
    </location>
</feature>
<evidence type="ECO:0000256" key="6">
    <source>
        <dbReference type="ARBA" id="ARBA00022553"/>
    </source>
</evidence>
<dbReference type="SMART" id="SM00827">
    <property type="entry name" value="PKS_AT"/>
    <property type="match status" value="1"/>
</dbReference>
<dbReference type="PROSITE" id="PS52019">
    <property type="entry name" value="PKS_MFAS_DH"/>
    <property type="match status" value="1"/>
</dbReference>
<keyword evidence="10" id="KW-0521">NADP</keyword>
<dbReference type="InterPro" id="IPR014030">
    <property type="entry name" value="Ketoacyl_synth_N"/>
</dbReference>
<evidence type="ECO:0000259" key="19">
    <source>
        <dbReference type="PROSITE" id="PS52004"/>
    </source>
</evidence>
<keyword evidence="7" id="KW-0808">Transferase</keyword>
<evidence type="ECO:0000256" key="5">
    <source>
        <dbReference type="ARBA" id="ARBA00022516"/>
    </source>
</evidence>
<dbReference type="InterPro" id="IPR016035">
    <property type="entry name" value="Acyl_Trfase/lysoPLipase"/>
</dbReference>
<dbReference type="Gene3D" id="3.30.70.3290">
    <property type="match status" value="2"/>
</dbReference>
<dbReference type="InterPro" id="IPR049900">
    <property type="entry name" value="PKS_mFAS_DH"/>
</dbReference>
<dbReference type="Gene3D" id="3.40.50.150">
    <property type="entry name" value="Vaccinia Virus protein VP39"/>
    <property type="match status" value="1"/>
</dbReference>
<evidence type="ECO:0000256" key="15">
    <source>
        <dbReference type="ARBA" id="ARBA00023268"/>
    </source>
</evidence>
<dbReference type="Pfam" id="PF02801">
    <property type="entry name" value="Ketoacyl-synt_C"/>
    <property type="match status" value="1"/>
</dbReference>
<dbReference type="Pfam" id="PF00109">
    <property type="entry name" value="ketoacyl-synt"/>
    <property type="match status" value="1"/>
</dbReference>
<dbReference type="InterPro" id="IPR032821">
    <property type="entry name" value="PKS_assoc"/>
</dbReference>
<feature type="active site" description="Proton donor; for dehydratase activity" evidence="18">
    <location>
        <position position="1058"/>
    </location>
</feature>
<dbReference type="SUPFAM" id="SSF53901">
    <property type="entry name" value="Thiolase-like"/>
    <property type="match status" value="1"/>
</dbReference>
<sequence length="1382" mass="150507">MEDVVIAGIAGRLPESDNLQEFWENLLHGVDMVTEDDRRWKPGIYGLPKRNGKLKDLSKFDASFFGVHPKQANTMDPQLRLLLEISYEAILDGGINPGTLRGTDTGVWVGCSGSEAGEAFSQDPEELLGYSMTGCQRAMLANRISYFFDFKGPSLTVDTACSSSLVALENAYKAIRHGRCSTALVGGVNLLLKPNTSVQFMKLGLLSPDGACKAFDASGNGYCRSEAAVVVLLTKRSMAKRIYATVINAGVNTDGFKEQGVTFPSGQMQEKLIRSLYSESGVKPEEVEYIEAHGTGTKVGDPQEVNSLTSIFCDCEREPLLIGSTKSNMGHPEPASGLAALAKVILSLEHGLWTPNLHFNTPNPDIPALQDGSLEVVCKPTPVKGGLIGINSFGFGGANAHVILRPNKNKCQPLQTSNMPRLVQISGRTQEAVETLIQESKKHGECNPFVSLLSDISAVPVSSMPYRGYTLVGTESDIKEVQQVQASGRPLWYICSGRCAALSPAVPSLKNVRNVQSRFLLAYPAGMGTQWKGMGLSLMKLDLFRQSILRSDQALKNTGLKVSELLLQANENTFDDTVHAFVGLAAIQIAQIDMLKATGLHPDGIVGHSVGELACGYADNSLSHEEAILAAYWRGRCVKEAKLPPGGMAAVGLTWEECKQRCPTNVVPACHNSEDTVTVSGPLVSMKLTQCKEGVFAKEVRSAGVAFHSHYMASIAPALLSALKKVIPHPKPRSARWISTSIPESQWQGDLARNSSAEYHVNNLVNPVLFHEDQLLPDLLSIITNFFAYFFFPSLLLCLDYFCLFRINVLGNNLFPSVEYPVPVGTPLISPCIKWDHSQDWDVPKAEDFPAGSKGSASASVYNIDVSPDSPDHYLIGHCIDGRVLYPATGYLVLAWRTLARSLGVAMDEMAVTFEDVTIHQATIIPKKGSVQLEVRLMPASRCFEVSGNGNLAVSGKISLLENTAQNNFRNQTDGLRTQADRSSKPGLLKDDIYQELHLRGYNYGPTFQGVLECNSEGKVLWNGNWVTFLDTLLHMLILPETGRSLRLPTRIRSVCIDPVLHREQVSFEVVVDRCLDSLKAGGVQINGLHASVAPRRQQEQIPPTLEKFCFVPYTESSCLSSSAHLHAYLEQCKGLIQKLQSKVAVHGVKLVIPGLENAVAATGSSSTQKGLQHILTEICRLELNGNLHSELQQVVIREKMHFQNDPLLSGLLDSAELRTCLDVALENMISHRMKIIEANAGSGQLFSRVKSILNAQPLLQVDYIATDCILENLSAIETELQDAGVVSSRWDPSSPPSGNLTNADLVVYNCSTSVLVNTTEILSNLAAAVKEGGFVLLHTLLKGETLGEIVSFLTSPDLQQKHSFLSEVSLLEGQILSPWIV</sequence>
<evidence type="ECO:0000256" key="17">
    <source>
        <dbReference type="ARBA" id="ARBA00048404"/>
    </source>
</evidence>
<dbReference type="InterPro" id="IPR042104">
    <property type="entry name" value="PKS_dehydratase_sf"/>
</dbReference>
<dbReference type="SUPFAM" id="SSF55048">
    <property type="entry name" value="Probable ACP-binding domain of malonyl-CoA ACP transacylase"/>
    <property type="match status" value="1"/>
</dbReference>
<comment type="catalytic activity">
    <reaction evidence="17">
        <text>holo-[ACP] + malonyl-CoA = malonyl-[ACP] + CoA</text>
        <dbReference type="Rhea" id="RHEA:41792"/>
        <dbReference type="Rhea" id="RHEA-COMP:9623"/>
        <dbReference type="Rhea" id="RHEA-COMP:9685"/>
        <dbReference type="ChEBI" id="CHEBI:57287"/>
        <dbReference type="ChEBI" id="CHEBI:57384"/>
        <dbReference type="ChEBI" id="CHEBI:64479"/>
        <dbReference type="ChEBI" id="CHEBI:78449"/>
        <dbReference type="EC" id="2.3.1.39"/>
    </reaction>
    <physiologicalReaction direction="left-to-right" evidence="17">
        <dbReference type="Rhea" id="RHEA:41793"/>
    </physiologicalReaction>
</comment>
<dbReference type="EC" id="2.3.1.85" evidence="2"/>
<feature type="domain" description="Ketosynthase family 3 (KS3)" evidence="19">
    <location>
        <begin position="1"/>
        <end position="406"/>
    </location>
</feature>
<dbReference type="GO" id="GO:0006633">
    <property type="term" value="P:fatty acid biosynthetic process"/>
    <property type="evidence" value="ECO:0007669"/>
    <property type="project" value="UniProtKB-KW"/>
</dbReference>